<comment type="caution">
    <text evidence="2">The sequence shown here is derived from an EMBL/GenBank/DDBJ whole genome shotgun (WGS) entry which is preliminary data.</text>
</comment>
<dbReference type="InterPro" id="IPR029068">
    <property type="entry name" value="Glyas_Bleomycin-R_OHBP_Dase"/>
</dbReference>
<evidence type="ECO:0000313" key="2">
    <source>
        <dbReference type="EMBL" id="MFC0393954.1"/>
    </source>
</evidence>
<evidence type="ECO:0000259" key="1">
    <source>
        <dbReference type="PROSITE" id="PS51819"/>
    </source>
</evidence>
<dbReference type="InterPro" id="IPR004360">
    <property type="entry name" value="Glyas_Fos-R_dOase_dom"/>
</dbReference>
<accession>A0ABV6JDF0</accession>
<dbReference type="Gene3D" id="3.10.180.10">
    <property type="entry name" value="2,3-Dihydroxybiphenyl 1,2-Dioxygenase, domain 1"/>
    <property type="match status" value="1"/>
</dbReference>
<dbReference type="Proteomes" id="UP001589818">
    <property type="component" value="Unassembled WGS sequence"/>
</dbReference>
<reference evidence="2 3" key="1">
    <citation type="submission" date="2024-09" db="EMBL/GenBank/DDBJ databases">
        <authorList>
            <person name="Sun Q."/>
            <person name="Mori K."/>
        </authorList>
    </citation>
    <scope>NUCLEOTIDE SEQUENCE [LARGE SCALE GENOMIC DNA]</scope>
    <source>
        <strain evidence="2 3">CCM 4839</strain>
    </source>
</reference>
<feature type="domain" description="VOC" evidence="1">
    <location>
        <begin position="2"/>
        <end position="129"/>
    </location>
</feature>
<sequence>MAIQHIGSLFIPVSELERSITFYTEVLGLVCRGIEDWGDGSRGATLFCDPHPEQAALLSLAEVKEKEKVTANPRPLLNFKCIQVPEMHARLKALGCRVTDLESWDSPWNHHVLFDVFDPDGHRINLIEMVPVADAQTT</sequence>
<evidence type="ECO:0000313" key="3">
    <source>
        <dbReference type="Proteomes" id="UP001589818"/>
    </source>
</evidence>
<organism evidence="2 3">
    <name type="scientific">Paenibacillus mendelii</name>
    <dbReference type="NCBI Taxonomy" id="206163"/>
    <lineage>
        <taxon>Bacteria</taxon>
        <taxon>Bacillati</taxon>
        <taxon>Bacillota</taxon>
        <taxon>Bacilli</taxon>
        <taxon>Bacillales</taxon>
        <taxon>Paenibacillaceae</taxon>
        <taxon>Paenibacillus</taxon>
    </lineage>
</organism>
<dbReference type="RefSeq" id="WP_204822010.1">
    <property type="nucleotide sequence ID" value="NZ_JANHOF010000023.1"/>
</dbReference>
<dbReference type="CDD" id="cd06587">
    <property type="entry name" value="VOC"/>
    <property type="match status" value="1"/>
</dbReference>
<keyword evidence="3" id="KW-1185">Reference proteome</keyword>
<name>A0ABV6JDF0_9BACL</name>
<gene>
    <name evidence="2" type="ORF">ACFFJ8_21600</name>
</gene>
<proteinExistence type="predicted"/>
<dbReference type="InterPro" id="IPR037523">
    <property type="entry name" value="VOC_core"/>
</dbReference>
<protein>
    <submittedName>
        <fullName evidence="2">VOC family protein</fullName>
    </submittedName>
</protein>
<dbReference type="Pfam" id="PF00903">
    <property type="entry name" value="Glyoxalase"/>
    <property type="match status" value="1"/>
</dbReference>
<dbReference type="SUPFAM" id="SSF54593">
    <property type="entry name" value="Glyoxalase/Bleomycin resistance protein/Dihydroxybiphenyl dioxygenase"/>
    <property type="match status" value="1"/>
</dbReference>
<dbReference type="PROSITE" id="PS51819">
    <property type="entry name" value="VOC"/>
    <property type="match status" value="1"/>
</dbReference>
<dbReference type="EMBL" id="JBHLVF010000037">
    <property type="protein sequence ID" value="MFC0393954.1"/>
    <property type="molecule type" value="Genomic_DNA"/>
</dbReference>